<dbReference type="PROSITE" id="PS50088">
    <property type="entry name" value="ANK_REPEAT"/>
    <property type="match status" value="1"/>
</dbReference>
<dbReference type="InterPro" id="IPR036770">
    <property type="entry name" value="Ankyrin_rpt-contain_sf"/>
</dbReference>
<dbReference type="InterPro" id="IPR002110">
    <property type="entry name" value="Ankyrin_rpt"/>
</dbReference>
<dbReference type="Gene3D" id="1.25.40.20">
    <property type="entry name" value="Ankyrin repeat-containing domain"/>
    <property type="match status" value="2"/>
</dbReference>
<dbReference type="PANTHER" id="PTHR24198">
    <property type="entry name" value="ANKYRIN REPEAT AND PROTEIN KINASE DOMAIN-CONTAINING PROTEIN"/>
    <property type="match status" value="1"/>
</dbReference>
<keyword evidence="6" id="KW-1185">Reference proteome</keyword>
<feature type="domain" description="F-box" evidence="4">
    <location>
        <begin position="5"/>
        <end position="48"/>
    </location>
</feature>
<evidence type="ECO:0000256" key="2">
    <source>
        <dbReference type="ARBA" id="ARBA00023043"/>
    </source>
</evidence>
<feature type="repeat" description="ANK" evidence="3">
    <location>
        <begin position="143"/>
        <end position="171"/>
    </location>
</feature>
<evidence type="ECO:0000259" key="4">
    <source>
        <dbReference type="Pfam" id="PF12937"/>
    </source>
</evidence>
<evidence type="ECO:0000256" key="3">
    <source>
        <dbReference type="PROSITE-ProRule" id="PRU00023"/>
    </source>
</evidence>
<comment type="caution">
    <text evidence="5">The sequence shown here is derived from an EMBL/GenBank/DDBJ whole genome shotgun (WGS) entry which is preliminary data.</text>
</comment>
<proteinExistence type="predicted"/>
<evidence type="ECO:0000313" key="5">
    <source>
        <dbReference type="EMBL" id="KAK8880122.1"/>
    </source>
</evidence>
<dbReference type="PROSITE" id="PS50297">
    <property type="entry name" value="ANK_REP_REGION"/>
    <property type="match status" value="1"/>
</dbReference>
<sequence length="1021" mass="116413">MAELLNLPIELFLEVFDYIHDVEDSSSLARTHKCFYDLATNRIWNRVDKKQCYRILMWACAYGAPRALTRLLKLGFTTNLNFQLAEDTRHKRLTPKFYLRLLPDPYFGQTGWTSSYACMPDVDVHFDPIFPLTIEPFARFWKPLHVAAHHGHSQIVEILLQHGAWVDATSRNYCTWSRPLFPSPEPPALGLFTPLHAALCNSQEGVAQILISRSASMYVDNHVYQDYRDSGRDRDRITALHLSARYGLSSTAKLILEQGYETQIDRLDEFGVSSLMYAYSSQAEHTFNYLLAQGASPRITGSSLPFVFRPSAPSILHQACIDFRLWAVVQLVENGSDIRELDRNGDLPLLLIIESYTYTTSNYLTATGRDVDLMNAIQTIESCGMHLAVPQTTLAAAAKLAIHMLETPLLSKLLDYGLAISTTFESDMQTGCLRRWKNHQANKPGWDHRYGGCCCGGFRDSHRLHKTNLKPGEYDADASYTDTGRAKTWQTLLEYVCYRSAPCPALEEVIELLLDRGCIKPGDTPRYVRALKNLLCNRHEDDRDGHLLRCVEKICSHLSATFQNGAPRPQLPADLLHVVLDRCQPSIVVTIFDTFDFHGSVYSEEELWSLLLRTVQEPQNRFISESEKIDYVQGVLWANQSQLLLRHERTFEKLCTSLLRLEGGEEVVLNYLDRGGRYCFTFEDGSAALFDACITGSLQLATRLLDLGADPNNLALPKTPRYENPWNGKYELWAQNLGDVDILRLLIERGGNPFRTRADNTGIGFPFQLYLEQSDAYLEFFKELCRLTINEETNEDDLLDVVELACVNGRSEGIEELWECAPDRVDTVIEDNATRFLQKLLSQLYALDDDNKVFNNDNTIVEDMDGAINTIRLLLDLGPPDMLEASWQLEKPHVAGLTALRLLEMLLTPPDHPHPSHDPEAPRYQWRHIRCDPLYINYRYRVFWCLNERIELGSVDGKPAVHVWDEELVSFWSWDDPCVRPESKWAAGKCGFLCEIDVARDCMCSLIGSDNYRPSRSGSWW</sequence>
<gene>
    <name evidence="5" type="ORF">PGQ11_001416</name>
</gene>
<dbReference type="InterPro" id="IPR001810">
    <property type="entry name" value="F-box_dom"/>
</dbReference>
<keyword evidence="2 3" id="KW-0040">ANK repeat</keyword>
<evidence type="ECO:0000256" key="1">
    <source>
        <dbReference type="ARBA" id="ARBA00022737"/>
    </source>
</evidence>
<dbReference type="SUPFAM" id="SSF48403">
    <property type="entry name" value="Ankyrin repeat"/>
    <property type="match status" value="2"/>
</dbReference>
<dbReference type="SMART" id="SM00248">
    <property type="entry name" value="ANK"/>
    <property type="match status" value="9"/>
</dbReference>
<protein>
    <submittedName>
        <fullName evidence="5">Nacht and ankyrin domain protein</fullName>
    </submittedName>
</protein>
<dbReference type="Pfam" id="PF12796">
    <property type="entry name" value="Ank_2"/>
    <property type="match status" value="1"/>
</dbReference>
<name>A0ABR2JN59_9PEZI</name>
<accession>A0ABR2JN59</accession>
<dbReference type="Proteomes" id="UP001390339">
    <property type="component" value="Unassembled WGS sequence"/>
</dbReference>
<dbReference type="PANTHER" id="PTHR24198:SF194">
    <property type="entry name" value="INVERSIN-A"/>
    <property type="match status" value="1"/>
</dbReference>
<dbReference type="EMBL" id="JAPCWZ010000001">
    <property type="protein sequence ID" value="KAK8880122.1"/>
    <property type="molecule type" value="Genomic_DNA"/>
</dbReference>
<evidence type="ECO:0000313" key="6">
    <source>
        <dbReference type="Proteomes" id="UP001390339"/>
    </source>
</evidence>
<organism evidence="5 6">
    <name type="scientific">Apiospora arundinis</name>
    <dbReference type="NCBI Taxonomy" id="335852"/>
    <lineage>
        <taxon>Eukaryota</taxon>
        <taxon>Fungi</taxon>
        <taxon>Dikarya</taxon>
        <taxon>Ascomycota</taxon>
        <taxon>Pezizomycotina</taxon>
        <taxon>Sordariomycetes</taxon>
        <taxon>Xylariomycetidae</taxon>
        <taxon>Amphisphaeriales</taxon>
        <taxon>Apiosporaceae</taxon>
        <taxon>Apiospora</taxon>
    </lineage>
</organism>
<dbReference type="Pfam" id="PF12937">
    <property type="entry name" value="F-box-like"/>
    <property type="match status" value="1"/>
</dbReference>
<keyword evidence="1" id="KW-0677">Repeat</keyword>
<reference evidence="5 6" key="1">
    <citation type="journal article" date="2024" name="IMA Fungus">
        <title>Apiospora arundinis, a panoply of carbohydrate-active enzymes and secondary metabolites.</title>
        <authorList>
            <person name="Sorensen T."/>
            <person name="Petersen C."/>
            <person name="Muurmann A.T."/>
            <person name="Christiansen J.V."/>
            <person name="Brundto M.L."/>
            <person name="Overgaard C.K."/>
            <person name="Boysen A.T."/>
            <person name="Wollenberg R.D."/>
            <person name="Larsen T.O."/>
            <person name="Sorensen J.L."/>
            <person name="Nielsen K.L."/>
            <person name="Sondergaard T.E."/>
        </authorList>
    </citation>
    <scope>NUCLEOTIDE SEQUENCE [LARGE SCALE GENOMIC DNA]</scope>
    <source>
        <strain evidence="5 6">AAU 773</strain>
    </source>
</reference>